<evidence type="ECO:0000313" key="12">
    <source>
        <dbReference type="EMBL" id="CRK41020.1"/>
    </source>
</evidence>
<gene>
    <name evidence="12" type="ORF">BN1723_015838</name>
</gene>
<feature type="compositionally biased region" description="Polar residues" evidence="10">
    <location>
        <begin position="244"/>
        <end position="253"/>
    </location>
</feature>
<feature type="compositionally biased region" description="Acidic residues" evidence="10">
    <location>
        <begin position="344"/>
        <end position="369"/>
    </location>
</feature>
<evidence type="ECO:0000256" key="6">
    <source>
        <dbReference type="ARBA" id="ARBA00022723"/>
    </source>
</evidence>
<proteinExistence type="inferred from homology"/>
<evidence type="ECO:0000256" key="7">
    <source>
        <dbReference type="ARBA" id="ARBA00022801"/>
    </source>
</evidence>
<dbReference type="CDD" id="cd07723">
    <property type="entry name" value="hydroxyacylglutathione_hydrolase_MBL-fold"/>
    <property type="match status" value="1"/>
</dbReference>
<dbReference type="Proteomes" id="UP000045706">
    <property type="component" value="Unassembled WGS sequence"/>
</dbReference>
<evidence type="ECO:0000256" key="1">
    <source>
        <dbReference type="ARBA" id="ARBA00001623"/>
    </source>
</evidence>
<evidence type="ECO:0000256" key="4">
    <source>
        <dbReference type="ARBA" id="ARBA00006759"/>
    </source>
</evidence>
<organism evidence="12 13">
    <name type="scientific">Verticillium longisporum</name>
    <name type="common">Verticillium dahliae var. longisporum</name>
    <dbReference type="NCBI Taxonomy" id="100787"/>
    <lineage>
        <taxon>Eukaryota</taxon>
        <taxon>Fungi</taxon>
        <taxon>Dikarya</taxon>
        <taxon>Ascomycota</taxon>
        <taxon>Pezizomycotina</taxon>
        <taxon>Sordariomycetes</taxon>
        <taxon>Hypocreomycetidae</taxon>
        <taxon>Glomerellales</taxon>
        <taxon>Plectosphaerellaceae</taxon>
        <taxon>Verticillium</taxon>
    </lineage>
</organism>
<dbReference type="Pfam" id="PF00753">
    <property type="entry name" value="Lactamase_B"/>
    <property type="match status" value="2"/>
</dbReference>
<comment type="pathway">
    <text evidence="3">Secondary metabolite metabolism; methylglyoxal degradation; (R)-lactate from methylglyoxal: step 2/2.</text>
</comment>
<feature type="region of interest" description="Disordered" evidence="10">
    <location>
        <begin position="244"/>
        <end position="272"/>
    </location>
</feature>
<dbReference type="InterPro" id="IPR035680">
    <property type="entry name" value="Clx_II_MBL"/>
</dbReference>
<comment type="cofactor">
    <cofactor evidence="2">
        <name>Zn(2+)</name>
        <dbReference type="ChEBI" id="CHEBI:29105"/>
    </cofactor>
</comment>
<evidence type="ECO:0000256" key="2">
    <source>
        <dbReference type="ARBA" id="ARBA00001947"/>
    </source>
</evidence>
<dbReference type="InterPro" id="IPR036866">
    <property type="entry name" value="RibonucZ/Hydroxyglut_hydro"/>
</dbReference>
<dbReference type="PANTHER" id="PTHR11935">
    <property type="entry name" value="BETA LACTAMASE DOMAIN"/>
    <property type="match status" value="1"/>
</dbReference>
<dbReference type="EC" id="3.1.2.6" evidence="5"/>
<feature type="region of interest" description="Disordered" evidence="10">
    <location>
        <begin position="323"/>
        <end position="369"/>
    </location>
</feature>
<protein>
    <recommendedName>
        <fullName evidence="5">hydroxyacylglutathione hydrolase</fullName>
        <ecNumber evidence="5">3.1.2.6</ecNumber>
    </recommendedName>
    <alternativeName>
        <fullName evidence="9">Glyoxalase II</fullName>
    </alternativeName>
</protein>
<evidence type="ECO:0000313" key="13">
    <source>
        <dbReference type="Proteomes" id="UP000045706"/>
    </source>
</evidence>
<dbReference type="Gene3D" id="3.60.15.10">
    <property type="entry name" value="Ribonuclease Z/Hydroxyacylglutathione hydrolase-like"/>
    <property type="match status" value="1"/>
</dbReference>
<dbReference type="SMART" id="SM00849">
    <property type="entry name" value="Lactamase_B"/>
    <property type="match status" value="1"/>
</dbReference>
<evidence type="ECO:0000256" key="3">
    <source>
        <dbReference type="ARBA" id="ARBA00004963"/>
    </source>
</evidence>
<comment type="similarity">
    <text evidence="4">Belongs to the metallo-beta-lactamase superfamily. Glyoxalase II family.</text>
</comment>
<keyword evidence="6" id="KW-0479">Metal-binding</keyword>
<dbReference type="PANTHER" id="PTHR11935:SF94">
    <property type="entry name" value="TENZING NORGAY, ISOFORM C"/>
    <property type="match status" value="1"/>
</dbReference>
<dbReference type="InterPro" id="IPR032282">
    <property type="entry name" value="HAGH_C"/>
</dbReference>
<evidence type="ECO:0000256" key="9">
    <source>
        <dbReference type="ARBA" id="ARBA00031044"/>
    </source>
</evidence>
<keyword evidence="7" id="KW-0378">Hydrolase</keyword>
<dbReference type="InterPro" id="IPR001279">
    <property type="entry name" value="Metallo-B-lactamas"/>
</dbReference>
<evidence type="ECO:0000256" key="8">
    <source>
        <dbReference type="ARBA" id="ARBA00022833"/>
    </source>
</evidence>
<dbReference type="Pfam" id="PF16123">
    <property type="entry name" value="HAGH_C"/>
    <property type="match status" value="1"/>
</dbReference>
<sequence length="604" mass="65589">MMMSSYLGVAQAGQSTAMYQQHPSDAFMDDLSRHMAISQASRRLSRGSNCQQRAGSAMSTAMRVVKPTSANSSPRSTMAARRRTLMGDGSLAARRRQQVVDQNAWPLTQEMPSSQTRPSRPLSWHPSSYYHGQMSAPAQQHFAQYPFPTYNDYEFASGMQPHYSPVPAYSCSTSPNSAFSPLALPYNSFDAAPCLPVEGWGVAPQPTPSYVSAHGPSTFVEPFPVLPTCDYGSSNTTTSQWNSFAAHGFNSTSPPTPENLPQAQQQQPVVSSEDAIPYEPLNEAEEEGEILVGMGLYDAPDKYEDDPQLSHSRSAMSSLLGASYRGQEGTGKGLKLEESWQPPESEDEDEDGEGEGEASDEAAKDDDDEVAPVLKKAIESKDIDLTAIVNTHHHWDHAGGNKKLLQDLNLAKLPIIGGVQCEGVTRTPAHGTSFQLGSIAVKALHTPCHTQDSICWFLQDGDDKAVFTGDTLFHGGCGRFFEGNATEMHKALNETLASLPDDTVVYPGHEYTKANVKFCISVLPSEAVRKLEAFAEANKETQGKFTIGDEKVRRAAGGDHGVARSRLTGVDPEIHKATGESEPVAVMAKLREMKNNFKEPASKI</sequence>
<dbReference type="EMBL" id="CVQI01032363">
    <property type="protein sequence ID" value="CRK41020.1"/>
    <property type="molecule type" value="Genomic_DNA"/>
</dbReference>
<evidence type="ECO:0000256" key="5">
    <source>
        <dbReference type="ARBA" id="ARBA00011917"/>
    </source>
</evidence>
<accession>A0A0G4N3X1</accession>
<keyword evidence="8" id="KW-0862">Zinc</keyword>
<evidence type="ECO:0000259" key="11">
    <source>
        <dbReference type="SMART" id="SM00849"/>
    </source>
</evidence>
<dbReference type="UniPathway" id="UPA00619">
    <property type="reaction ID" value="UER00676"/>
</dbReference>
<feature type="domain" description="Metallo-beta-lactamase" evidence="11">
    <location>
        <begin position="278"/>
        <end position="509"/>
    </location>
</feature>
<dbReference type="AlphaFoldDB" id="A0A0G4N3X1"/>
<name>A0A0G4N3X1_VERLO</name>
<comment type="catalytic activity">
    <reaction evidence="1">
        <text>an S-(2-hydroxyacyl)glutathione + H2O = a 2-hydroxy carboxylate + glutathione + H(+)</text>
        <dbReference type="Rhea" id="RHEA:21864"/>
        <dbReference type="ChEBI" id="CHEBI:15377"/>
        <dbReference type="ChEBI" id="CHEBI:15378"/>
        <dbReference type="ChEBI" id="CHEBI:57925"/>
        <dbReference type="ChEBI" id="CHEBI:58896"/>
        <dbReference type="ChEBI" id="CHEBI:71261"/>
        <dbReference type="EC" id="3.1.2.6"/>
    </reaction>
</comment>
<dbReference type="GO" id="GO:0046872">
    <property type="term" value="F:metal ion binding"/>
    <property type="evidence" value="ECO:0007669"/>
    <property type="project" value="UniProtKB-KW"/>
</dbReference>
<evidence type="ECO:0000256" key="10">
    <source>
        <dbReference type="SAM" id="MobiDB-lite"/>
    </source>
</evidence>
<dbReference type="SUPFAM" id="SSF56281">
    <property type="entry name" value="Metallo-hydrolase/oxidoreductase"/>
    <property type="match status" value="1"/>
</dbReference>
<reference evidence="13" key="1">
    <citation type="submission" date="2015-05" db="EMBL/GenBank/DDBJ databases">
        <authorList>
            <person name="Fogelqvist Johan"/>
        </authorList>
    </citation>
    <scope>NUCLEOTIDE SEQUENCE [LARGE SCALE GENOMIC DNA]</scope>
</reference>
<dbReference type="GO" id="GO:0004416">
    <property type="term" value="F:hydroxyacylglutathione hydrolase activity"/>
    <property type="evidence" value="ECO:0007669"/>
    <property type="project" value="UniProtKB-EC"/>
</dbReference>